<reference evidence="3 4" key="1">
    <citation type="journal article" date="2018" name="New Phytol.">
        <title>Comparative genomics and transcriptomics depict ericoid mycorrhizal fungi as versatile saprotrophs and plant mutualists.</title>
        <authorList>
            <person name="Martino E."/>
            <person name="Morin E."/>
            <person name="Grelet G.A."/>
            <person name="Kuo A."/>
            <person name="Kohler A."/>
            <person name="Daghino S."/>
            <person name="Barry K.W."/>
            <person name="Cichocki N."/>
            <person name="Clum A."/>
            <person name="Dockter R.B."/>
            <person name="Hainaut M."/>
            <person name="Kuo R.C."/>
            <person name="LaButti K."/>
            <person name="Lindahl B.D."/>
            <person name="Lindquist E.A."/>
            <person name="Lipzen A."/>
            <person name="Khouja H.R."/>
            <person name="Magnuson J."/>
            <person name="Murat C."/>
            <person name="Ohm R.A."/>
            <person name="Singer S.W."/>
            <person name="Spatafora J.W."/>
            <person name="Wang M."/>
            <person name="Veneault-Fourrey C."/>
            <person name="Henrissat B."/>
            <person name="Grigoriev I.V."/>
            <person name="Martin F.M."/>
            <person name="Perotto S."/>
        </authorList>
    </citation>
    <scope>NUCLEOTIDE SEQUENCE [LARGE SCALE GENOMIC DNA]</scope>
    <source>
        <strain evidence="3 4">ATCC 22711</strain>
    </source>
</reference>
<feature type="compositionally biased region" description="Polar residues" evidence="1">
    <location>
        <begin position="403"/>
        <end position="412"/>
    </location>
</feature>
<feature type="compositionally biased region" description="Low complexity" evidence="1">
    <location>
        <begin position="308"/>
        <end position="329"/>
    </location>
</feature>
<dbReference type="RefSeq" id="XP_024720380.1">
    <property type="nucleotide sequence ID" value="XM_024868785.1"/>
</dbReference>
<feature type="region of interest" description="Disordered" evidence="1">
    <location>
        <begin position="308"/>
        <end position="414"/>
    </location>
</feature>
<protein>
    <recommendedName>
        <fullName evidence="2">Myb-like domain-containing protein</fullName>
    </recommendedName>
</protein>
<dbReference type="Proteomes" id="UP000241818">
    <property type="component" value="Unassembled WGS sequence"/>
</dbReference>
<gene>
    <name evidence="3" type="ORF">M430DRAFT_59273</name>
</gene>
<accession>A0A2T3B0F9</accession>
<evidence type="ECO:0000259" key="2">
    <source>
        <dbReference type="PROSITE" id="PS50090"/>
    </source>
</evidence>
<dbReference type="InterPro" id="IPR001005">
    <property type="entry name" value="SANT/Myb"/>
</dbReference>
<name>A0A2T3B0F9_AMORE</name>
<proteinExistence type="predicted"/>
<sequence>MLINARPRIVSNGFETFVPTHRAESLHQSLVEMTSNNVNAWSIFRPVASSTDGWDQHLDDFSNENFPLHTLYAGYYQDTTSINQGLSINLPKASPYAGVHQSQCQPYKRPSTSHPTYQEPVSEMNCFENQSPMLGNDYSQWNLGRRNGSFAEFLNTRNGLRNFSYHTSNEANFTPFPSVTNLAQQQISYQDTSGVSDILKNERTSPSTVYSNYSSSSTSVNPGSLVCPVPNVQDTHMKDTWWPEDQHQGVHGTFTSHDGLPKNYNQQQRQEWNETWNITDESTSNWTSRSAAPITVSPKALTLNVASTPLSSSGSSQGVALSLSDSSTGLGSGDDNSDFSGPETLWVVERHAPRRPRHILPNSSPTSQRRVPVVPSNDFAASRTTKRRLTKAKSGGHIDSRSDQPSCATLSKNKALPSQEIELVPQKLSAPKRIEPKPVDSSVRQPCTTESPQAAQSAATIQAMHHRDAKDDFLVRSKLAGMSYKDIRRQGKFTEAESTLRGRFRTLTKHKTARVRKPEWDDNDIRLLRKAVRKLASGSDPTKSRVPWKQVAEYIANNGGSYHFGNATCRKRWDELQRQSES</sequence>
<dbReference type="AlphaFoldDB" id="A0A2T3B0F9"/>
<dbReference type="InParanoid" id="A0A2T3B0F9"/>
<organism evidence="3 4">
    <name type="scientific">Amorphotheca resinae ATCC 22711</name>
    <dbReference type="NCBI Taxonomy" id="857342"/>
    <lineage>
        <taxon>Eukaryota</taxon>
        <taxon>Fungi</taxon>
        <taxon>Dikarya</taxon>
        <taxon>Ascomycota</taxon>
        <taxon>Pezizomycotina</taxon>
        <taxon>Leotiomycetes</taxon>
        <taxon>Helotiales</taxon>
        <taxon>Amorphothecaceae</taxon>
        <taxon>Amorphotheca</taxon>
    </lineage>
</organism>
<feature type="compositionally biased region" description="Polar residues" evidence="1">
    <location>
        <begin position="442"/>
        <end position="452"/>
    </location>
</feature>
<evidence type="ECO:0000256" key="1">
    <source>
        <dbReference type="SAM" id="MobiDB-lite"/>
    </source>
</evidence>
<feature type="domain" description="Myb-like" evidence="2">
    <location>
        <begin position="512"/>
        <end position="577"/>
    </location>
</feature>
<dbReference type="EMBL" id="KZ679012">
    <property type="protein sequence ID" value="PSS16872.1"/>
    <property type="molecule type" value="Genomic_DNA"/>
</dbReference>
<dbReference type="STRING" id="857342.A0A2T3B0F9"/>
<dbReference type="PROSITE" id="PS50090">
    <property type="entry name" value="MYB_LIKE"/>
    <property type="match status" value="1"/>
</dbReference>
<feature type="region of interest" description="Disordered" evidence="1">
    <location>
        <begin position="433"/>
        <end position="452"/>
    </location>
</feature>
<evidence type="ECO:0000313" key="4">
    <source>
        <dbReference type="Proteomes" id="UP000241818"/>
    </source>
</evidence>
<evidence type="ECO:0000313" key="3">
    <source>
        <dbReference type="EMBL" id="PSS16872.1"/>
    </source>
</evidence>
<dbReference type="GeneID" id="36576866"/>
<dbReference type="OrthoDB" id="3439209at2759"/>
<keyword evidence="4" id="KW-1185">Reference proteome</keyword>